<dbReference type="InterPro" id="IPR014845">
    <property type="entry name" value="GYD/TTHA1554"/>
</dbReference>
<evidence type="ECO:0008006" key="3">
    <source>
        <dbReference type="Google" id="ProtNLM"/>
    </source>
</evidence>
<organism evidence="1 2">
    <name type="scientific">Pseudomonas fluorescens</name>
    <dbReference type="NCBI Taxonomy" id="294"/>
    <lineage>
        <taxon>Bacteria</taxon>
        <taxon>Pseudomonadati</taxon>
        <taxon>Pseudomonadota</taxon>
        <taxon>Gammaproteobacteria</taxon>
        <taxon>Pseudomonadales</taxon>
        <taxon>Pseudomonadaceae</taxon>
        <taxon>Pseudomonas</taxon>
    </lineage>
</organism>
<dbReference type="RefSeq" id="WP_150642732.1">
    <property type="nucleotide sequence ID" value="NZ_CABVHQ010000024.1"/>
</dbReference>
<dbReference type="Proteomes" id="UP000337909">
    <property type="component" value="Unassembled WGS sequence"/>
</dbReference>
<gene>
    <name evidence="1" type="ORF">PS691_02757</name>
</gene>
<dbReference type="AlphaFoldDB" id="A0A5E7D577"/>
<accession>A0A5E7D577</accession>
<protein>
    <recommendedName>
        <fullName evidence="3">GYD domain-containing protein</fullName>
    </recommendedName>
</protein>
<evidence type="ECO:0000313" key="1">
    <source>
        <dbReference type="EMBL" id="VVO02692.1"/>
    </source>
</evidence>
<dbReference type="OrthoDB" id="5243930at2"/>
<reference evidence="1 2" key="1">
    <citation type="submission" date="2019-09" db="EMBL/GenBank/DDBJ databases">
        <authorList>
            <person name="Chandra G."/>
            <person name="Truman W A."/>
        </authorList>
    </citation>
    <scope>NUCLEOTIDE SEQUENCE [LARGE SCALE GENOMIC DNA]</scope>
    <source>
        <strain evidence="1">PS691</strain>
    </source>
</reference>
<sequence length="97" mass="10749">MAKYVLLANWTDQGARNAKDTVTRGRAVQELFASLGVNAREFFWTMGQYDAVLIIDAPDDETVMKAAVAVAAQGNLRTTTLRALSEQEMERVLSELQ</sequence>
<dbReference type="EMBL" id="CABVHQ010000024">
    <property type="protein sequence ID" value="VVO02692.1"/>
    <property type="molecule type" value="Genomic_DNA"/>
</dbReference>
<dbReference type="Pfam" id="PF08734">
    <property type="entry name" value="GYD"/>
    <property type="match status" value="1"/>
</dbReference>
<proteinExistence type="predicted"/>
<name>A0A5E7D577_PSEFL</name>
<evidence type="ECO:0000313" key="2">
    <source>
        <dbReference type="Proteomes" id="UP000337909"/>
    </source>
</evidence>